<evidence type="ECO:0000313" key="2">
    <source>
        <dbReference type="EMBL" id="KAF2121166.1"/>
    </source>
</evidence>
<proteinExistence type="predicted"/>
<evidence type="ECO:0000256" key="1">
    <source>
        <dbReference type="SAM" id="SignalP"/>
    </source>
</evidence>
<keyword evidence="1" id="KW-0732">Signal</keyword>
<dbReference type="EMBL" id="ML977312">
    <property type="protein sequence ID" value="KAF2121166.1"/>
    <property type="molecule type" value="Genomic_DNA"/>
</dbReference>
<protein>
    <submittedName>
        <fullName evidence="2">Uncharacterized protein</fullName>
    </submittedName>
</protein>
<name>A0A6A5ZPK3_9PLEO</name>
<keyword evidence="3" id="KW-1185">Reference proteome</keyword>
<dbReference type="Proteomes" id="UP000799770">
    <property type="component" value="Unassembled WGS sequence"/>
</dbReference>
<dbReference type="AlphaFoldDB" id="A0A6A5ZPK3"/>
<feature type="signal peptide" evidence="1">
    <location>
        <begin position="1"/>
        <end position="34"/>
    </location>
</feature>
<sequence>MSLGASSQPTMKSTIFSFLWTSLILVLHFELVHALPDYGQRPLIHLDKAEHTGSKSLPRFQQKPLLHFSEHDQVELETSDGNQKPWAVGFALGPTYGTASIRWANGNYSHVAKIDGNIEYYEAMRFFGSKAAVHPHQPYQFFGEDWVDLPRRLLRKARKAIGLPATKEVGALASMLNDLRTATQWYLEDSVDRAVVARPNLNAIYEEDIFDALEFVDLPYLRICHWSLNNLTAMTERARESSWDDCAVPMAHYAAIAGEGIGMCQNYTDDRACRNEGGEREPEVTLVVDWTMDYLQITWRISKTPYELWGNSEYRFDSVPRYDLGFAGIPESVDDDEWMANLTDYIEKSMRYTPWRHDINHVLFLGDAMRGDENESGIFLYWFIDAALEDKGQKEDPKWYWDCDRDAGDDFRPCGEKDPAFTAANGAAEMAWRWERGLWRCTEREKEEGKCGGELGVDEAGVSQWEAGREYYDQEGRIHVVPGVIYD</sequence>
<gene>
    <name evidence="2" type="ORF">BDV96DRAFT_205358</name>
</gene>
<feature type="chain" id="PRO_5025541235" evidence="1">
    <location>
        <begin position="35"/>
        <end position="487"/>
    </location>
</feature>
<evidence type="ECO:0000313" key="3">
    <source>
        <dbReference type="Proteomes" id="UP000799770"/>
    </source>
</evidence>
<reference evidence="2" key="1">
    <citation type="journal article" date="2020" name="Stud. Mycol.">
        <title>101 Dothideomycetes genomes: a test case for predicting lifestyles and emergence of pathogens.</title>
        <authorList>
            <person name="Haridas S."/>
            <person name="Albert R."/>
            <person name="Binder M."/>
            <person name="Bloem J."/>
            <person name="Labutti K."/>
            <person name="Salamov A."/>
            <person name="Andreopoulos B."/>
            <person name="Baker S."/>
            <person name="Barry K."/>
            <person name="Bills G."/>
            <person name="Bluhm B."/>
            <person name="Cannon C."/>
            <person name="Castanera R."/>
            <person name="Culley D."/>
            <person name="Daum C."/>
            <person name="Ezra D."/>
            <person name="Gonzalez J."/>
            <person name="Henrissat B."/>
            <person name="Kuo A."/>
            <person name="Liang C."/>
            <person name="Lipzen A."/>
            <person name="Lutzoni F."/>
            <person name="Magnuson J."/>
            <person name="Mondo S."/>
            <person name="Nolan M."/>
            <person name="Ohm R."/>
            <person name="Pangilinan J."/>
            <person name="Park H.-J."/>
            <person name="Ramirez L."/>
            <person name="Alfaro M."/>
            <person name="Sun H."/>
            <person name="Tritt A."/>
            <person name="Yoshinaga Y."/>
            <person name="Zwiers L.-H."/>
            <person name="Turgeon B."/>
            <person name="Goodwin S."/>
            <person name="Spatafora J."/>
            <person name="Crous P."/>
            <person name="Grigoriev I."/>
        </authorList>
    </citation>
    <scope>NUCLEOTIDE SEQUENCE</scope>
    <source>
        <strain evidence="2">CBS 627.86</strain>
    </source>
</reference>
<organism evidence="2 3">
    <name type="scientific">Lophiotrema nucula</name>
    <dbReference type="NCBI Taxonomy" id="690887"/>
    <lineage>
        <taxon>Eukaryota</taxon>
        <taxon>Fungi</taxon>
        <taxon>Dikarya</taxon>
        <taxon>Ascomycota</taxon>
        <taxon>Pezizomycotina</taxon>
        <taxon>Dothideomycetes</taxon>
        <taxon>Pleosporomycetidae</taxon>
        <taxon>Pleosporales</taxon>
        <taxon>Lophiotremataceae</taxon>
        <taxon>Lophiotrema</taxon>
    </lineage>
</organism>
<dbReference type="OrthoDB" id="3643156at2759"/>
<accession>A0A6A5ZPK3</accession>